<accession>A0A0X3VRB4</accession>
<evidence type="ECO:0000259" key="6">
    <source>
        <dbReference type="Pfam" id="PF21036"/>
    </source>
</evidence>
<evidence type="ECO:0000256" key="1">
    <source>
        <dbReference type="ARBA" id="ARBA00006962"/>
    </source>
</evidence>
<feature type="domain" description="Erythromycin biosynthesis protein CIII-like N-terminal" evidence="6">
    <location>
        <begin position="22"/>
        <end position="251"/>
    </location>
</feature>
<dbReference type="GO" id="GO:0008194">
    <property type="term" value="F:UDP-glycosyltransferase activity"/>
    <property type="evidence" value="ECO:0007669"/>
    <property type="project" value="InterPro"/>
</dbReference>
<dbReference type="RefSeq" id="WP_059147510.1">
    <property type="nucleotide sequence ID" value="NZ_LLZJ01000388.1"/>
</dbReference>
<dbReference type="InterPro" id="IPR010610">
    <property type="entry name" value="EryCIII-like_C"/>
</dbReference>
<dbReference type="InterPro" id="IPR030953">
    <property type="entry name" value="Glycosyl_450act"/>
</dbReference>
<name>A0A0X3VRB4_STRVO</name>
<feature type="domain" description="Erythromycin biosynthesis protein CIII-like C-terminal" evidence="5">
    <location>
        <begin position="268"/>
        <end position="411"/>
    </location>
</feature>
<dbReference type="InterPro" id="IPR002213">
    <property type="entry name" value="UDP_glucos_trans"/>
</dbReference>
<dbReference type="PANTHER" id="PTHR48050:SF13">
    <property type="entry name" value="STEROL 3-BETA-GLUCOSYLTRANSFERASE UGT80A2"/>
    <property type="match status" value="1"/>
</dbReference>
<gene>
    <name evidence="7" type="ORF">ADL28_33335</name>
</gene>
<organism evidence="7 8">
    <name type="scientific">Streptomyces violaceusniger</name>
    <dbReference type="NCBI Taxonomy" id="68280"/>
    <lineage>
        <taxon>Bacteria</taxon>
        <taxon>Bacillati</taxon>
        <taxon>Actinomycetota</taxon>
        <taxon>Actinomycetes</taxon>
        <taxon>Kitasatosporales</taxon>
        <taxon>Streptomycetaceae</taxon>
        <taxon>Streptomyces</taxon>
        <taxon>Streptomyces violaceusniger group</taxon>
    </lineage>
</organism>
<dbReference type="Gene3D" id="3.40.50.2000">
    <property type="entry name" value="Glycogen Phosphorylase B"/>
    <property type="match status" value="2"/>
</dbReference>
<comment type="caution">
    <text evidence="7">The sequence shown here is derived from an EMBL/GenBank/DDBJ whole genome shotgun (WGS) entry which is preliminary data.</text>
</comment>
<proteinExistence type="inferred from homology"/>
<dbReference type="CDD" id="cd03784">
    <property type="entry name" value="GT1_Gtf-like"/>
    <property type="match status" value="1"/>
</dbReference>
<dbReference type="AlphaFoldDB" id="A0A0X3VRB4"/>
<sequence>MRVLFVTLSDRSHLLSMVPLAWSLAVAGHDVQVASSPALVDAIKSMGLTAVSVGEDHNFHEMLARNSGSLENPLSDWSDPTLEAHSWEQALAKLRVSVMFSHQVYNDPMIPDLVAHARRWRPDLVVWEPLTYAGPVAARVVGAAHARLLWCFDNHSAMRDVFLQRRAERPRERREDPMADWLGKHLNRYGSSFDEEVVVGQWTIDQVPTSLQFPLTVERIPVRYLPYNGPSEIPDWLHEPPERPRVVLTPGISTRAVIGGTLLPIPDMIDTLGEMDVDVVATLPPDEAEKLVKVPSNTRIVDFVPLHALLPTASAVIHYGGFGSWGTALANAVPQFIPTIRYADWWNRATSLAKAGAGLAVHASELTADVLHDSVQRLIKDPTFQNGAERLRQENLNAPTPHDLVPVLENLTAERRR</sequence>
<dbReference type="NCBIfam" id="TIGR04516">
    <property type="entry name" value="glycosyl_450act"/>
    <property type="match status" value="1"/>
</dbReference>
<dbReference type="GO" id="GO:0016758">
    <property type="term" value="F:hexosyltransferase activity"/>
    <property type="evidence" value="ECO:0007669"/>
    <property type="project" value="UniProtKB-ARBA"/>
</dbReference>
<dbReference type="PANTHER" id="PTHR48050">
    <property type="entry name" value="STEROL 3-BETA-GLUCOSYLTRANSFERASE"/>
    <property type="match status" value="1"/>
</dbReference>
<dbReference type="InterPro" id="IPR050426">
    <property type="entry name" value="Glycosyltransferase_28"/>
</dbReference>
<protein>
    <submittedName>
        <fullName evidence="7">Uncharacterized protein</fullName>
    </submittedName>
</protein>
<keyword evidence="2" id="KW-0328">Glycosyltransferase</keyword>
<comment type="similarity">
    <text evidence="1">Belongs to the glycosyltransferase 28 family.</text>
</comment>
<evidence type="ECO:0000313" key="7">
    <source>
        <dbReference type="EMBL" id="KUL47301.1"/>
    </source>
</evidence>
<dbReference type="Pfam" id="PF06722">
    <property type="entry name" value="EryCIII-like_C"/>
    <property type="match status" value="1"/>
</dbReference>
<dbReference type="OrthoDB" id="3863369at2"/>
<dbReference type="EMBL" id="LLZJ01000388">
    <property type="protein sequence ID" value="KUL47301.1"/>
    <property type="molecule type" value="Genomic_DNA"/>
</dbReference>
<evidence type="ECO:0000256" key="3">
    <source>
        <dbReference type="ARBA" id="ARBA00022679"/>
    </source>
</evidence>
<evidence type="ECO:0000259" key="5">
    <source>
        <dbReference type="Pfam" id="PF06722"/>
    </source>
</evidence>
<dbReference type="Pfam" id="PF21036">
    <property type="entry name" value="EryCIII-like_N"/>
    <property type="match status" value="1"/>
</dbReference>
<evidence type="ECO:0000256" key="2">
    <source>
        <dbReference type="ARBA" id="ARBA00022676"/>
    </source>
</evidence>
<reference evidence="8" key="1">
    <citation type="submission" date="2015-10" db="EMBL/GenBank/DDBJ databases">
        <authorList>
            <person name="Ju K.-S."/>
            <person name="Doroghazi J.R."/>
            <person name="Metcalf W.W."/>
        </authorList>
    </citation>
    <scope>NUCLEOTIDE SEQUENCE [LARGE SCALE GENOMIC DNA]</scope>
    <source>
        <strain evidence="8">NRRL F-8817</strain>
    </source>
</reference>
<dbReference type="GO" id="GO:0017000">
    <property type="term" value="P:antibiotic biosynthetic process"/>
    <property type="evidence" value="ECO:0007669"/>
    <property type="project" value="UniProtKB-KW"/>
</dbReference>
<evidence type="ECO:0000256" key="4">
    <source>
        <dbReference type="ARBA" id="ARBA00023194"/>
    </source>
</evidence>
<dbReference type="InterPro" id="IPR048284">
    <property type="entry name" value="EryCIII-like_N"/>
</dbReference>
<evidence type="ECO:0000313" key="8">
    <source>
        <dbReference type="Proteomes" id="UP000053413"/>
    </source>
</evidence>
<dbReference type="Proteomes" id="UP000053413">
    <property type="component" value="Unassembled WGS sequence"/>
</dbReference>
<keyword evidence="3" id="KW-0808">Transferase</keyword>
<keyword evidence="4" id="KW-0045">Antibiotic biosynthesis</keyword>
<dbReference type="SUPFAM" id="SSF53756">
    <property type="entry name" value="UDP-Glycosyltransferase/glycogen phosphorylase"/>
    <property type="match status" value="1"/>
</dbReference>